<comment type="similarity">
    <text evidence="2">Belongs to the cation transport ATPase (P-type) (TC 3.A.3) family. Type IV subfamily.</text>
</comment>
<keyword evidence="4" id="KW-0812">Transmembrane</keyword>
<dbReference type="EC" id="7.6.2.1" evidence="3"/>
<dbReference type="Gene3D" id="3.40.50.1000">
    <property type="entry name" value="HAD superfamily/HAD-like"/>
    <property type="match status" value="1"/>
</dbReference>
<keyword evidence="11" id="KW-0472">Membrane</keyword>
<evidence type="ECO:0000256" key="1">
    <source>
        <dbReference type="ARBA" id="ARBA00004141"/>
    </source>
</evidence>
<evidence type="ECO:0000313" key="13">
    <source>
        <dbReference type="EMBL" id="KAI7739887.1"/>
    </source>
</evidence>
<gene>
    <name evidence="13" type="ORF">M8C21_002988</name>
</gene>
<dbReference type="GO" id="GO:0005524">
    <property type="term" value="F:ATP binding"/>
    <property type="evidence" value="ECO:0007669"/>
    <property type="project" value="UniProtKB-KW"/>
</dbReference>
<comment type="subcellular location">
    <subcellularLocation>
        <location evidence="1">Membrane</location>
        <topology evidence="1">Multi-pass membrane protein</topology>
    </subcellularLocation>
</comment>
<sequence>MVQMKRLLFNGIPVPKCIDKLAQARIKIWFLSGDKMETTINIGFVCSLLRQGMKQIIITLDSPEIIAAEKGGDKAVISKVSTESVKNQILAEKAQLTASTTDPLALIINGKSLAYALHDDIKSTFLELAVGCASVICCRSSPKQKTLVTRLVKEGTGKTTLAIGDGANDVGMIQEVDIGIRISGVEGMQAVMLSDIAIA</sequence>
<dbReference type="Proteomes" id="UP001206925">
    <property type="component" value="Unassembled WGS sequence"/>
</dbReference>
<evidence type="ECO:0000256" key="5">
    <source>
        <dbReference type="ARBA" id="ARBA00022723"/>
    </source>
</evidence>
<protein>
    <recommendedName>
        <fullName evidence="3">P-type phospholipid transporter</fullName>
        <ecNumber evidence="3">7.6.2.1</ecNumber>
    </recommendedName>
</protein>
<evidence type="ECO:0000313" key="14">
    <source>
        <dbReference type="Proteomes" id="UP001206925"/>
    </source>
</evidence>
<keyword evidence="6" id="KW-0547">Nucleotide-binding</keyword>
<dbReference type="PANTHER" id="PTHR24092:SF175">
    <property type="entry name" value="PHOSPHOLIPID-TRANSPORTING ATPASE"/>
    <property type="match status" value="1"/>
</dbReference>
<proteinExistence type="inferred from homology"/>
<dbReference type="SUPFAM" id="SSF56784">
    <property type="entry name" value="HAD-like"/>
    <property type="match status" value="1"/>
</dbReference>
<evidence type="ECO:0000256" key="12">
    <source>
        <dbReference type="ARBA" id="ARBA00034036"/>
    </source>
</evidence>
<dbReference type="GO" id="GO:0005886">
    <property type="term" value="C:plasma membrane"/>
    <property type="evidence" value="ECO:0007669"/>
    <property type="project" value="TreeGrafter"/>
</dbReference>
<dbReference type="PANTHER" id="PTHR24092">
    <property type="entry name" value="PROBABLE PHOSPHOLIPID-TRANSPORTING ATPASE"/>
    <property type="match status" value="1"/>
</dbReference>
<evidence type="ECO:0000256" key="11">
    <source>
        <dbReference type="ARBA" id="ARBA00023136"/>
    </source>
</evidence>
<keyword evidence="10" id="KW-1133">Transmembrane helix</keyword>
<evidence type="ECO:0000256" key="10">
    <source>
        <dbReference type="ARBA" id="ARBA00022989"/>
    </source>
</evidence>
<evidence type="ECO:0000256" key="3">
    <source>
        <dbReference type="ARBA" id="ARBA00012189"/>
    </source>
</evidence>
<evidence type="ECO:0000256" key="7">
    <source>
        <dbReference type="ARBA" id="ARBA00022840"/>
    </source>
</evidence>
<evidence type="ECO:0000256" key="8">
    <source>
        <dbReference type="ARBA" id="ARBA00022842"/>
    </source>
</evidence>
<name>A0AAD5GEY3_AMBAR</name>
<keyword evidence="8" id="KW-0460">Magnesium</keyword>
<dbReference type="GO" id="GO:0140326">
    <property type="term" value="F:ATPase-coupled intramembrane lipid transporter activity"/>
    <property type="evidence" value="ECO:0007669"/>
    <property type="project" value="UniProtKB-EC"/>
</dbReference>
<evidence type="ECO:0000256" key="2">
    <source>
        <dbReference type="ARBA" id="ARBA00008109"/>
    </source>
</evidence>
<dbReference type="InterPro" id="IPR023214">
    <property type="entry name" value="HAD_sf"/>
</dbReference>
<dbReference type="FunFam" id="3.40.50.1000:FF:000014">
    <property type="entry name" value="Phospholipid-transporting ATPase"/>
    <property type="match status" value="1"/>
</dbReference>
<organism evidence="13 14">
    <name type="scientific">Ambrosia artemisiifolia</name>
    <name type="common">Common ragweed</name>
    <dbReference type="NCBI Taxonomy" id="4212"/>
    <lineage>
        <taxon>Eukaryota</taxon>
        <taxon>Viridiplantae</taxon>
        <taxon>Streptophyta</taxon>
        <taxon>Embryophyta</taxon>
        <taxon>Tracheophyta</taxon>
        <taxon>Spermatophyta</taxon>
        <taxon>Magnoliopsida</taxon>
        <taxon>eudicotyledons</taxon>
        <taxon>Gunneridae</taxon>
        <taxon>Pentapetalae</taxon>
        <taxon>asterids</taxon>
        <taxon>campanulids</taxon>
        <taxon>Asterales</taxon>
        <taxon>Asteraceae</taxon>
        <taxon>Asteroideae</taxon>
        <taxon>Heliantheae alliance</taxon>
        <taxon>Heliantheae</taxon>
        <taxon>Ambrosia</taxon>
    </lineage>
</organism>
<keyword evidence="9" id="KW-1278">Translocase</keyword>
<dbReference type="EMBL" id="JAMZMK010008548">
    <property type="protein sequence ID" value="KAI7739887.1"/>
    <property type="molecule type" value="Genomic_DNA"/>
</dbReference>
<reference evidence="13" key="1">
    <citation type="submission" date="2022-06" db="EMBL/GenBank/DDBJ databases">
        <title>Uncovering the hologenomic basis of an extraordinary plant invasion.</title>
        <authorList>
            <person name="Bieker V.C."/>
            <person name="Martin M.D."/>
            <person name="Gilbert T."/>
            <person name="Hodgins K."/>
            <person name="Battlay P."/>
            <person name="Petersen B."/>
            <person name="Wilson J."/>
        </authorList>
    </citation>
    <scope>NUCLEOTIDE SEQUENCE</scope>
    <source>
        <strain evidence="13">AA19_3_7</strain>
        <tissue evidence="13">Leaf</tissue>
    </source>
</reference>
<comment type="catalytic activity">
    <reaction evidence="12">
        <text>ATP + H2O + phospholipidSide 1 = ADP + phosphate + phospholipidSide 2.</text>
        <dbReference type="EC" id="7.6.2.1"/>
    </reaction>
</comment>
<dbReference type="GO" id="GO:0046872">
    <property type="term" value="F:metal ion binding"/>
    <property type="evidence" value="ECO:0007669"/>
    <property type="project" value="UniProtKB-KW"/>
</dbReference>
<dbReference type="GO" id="GO:0045332">
    <property type="term" value="P:phospholipid translocation"/>
    <property type="evidence" value="ECO:0007669"/>
    <property type="project" value="TreeGrafter"/>
</dbReference>
<keyword evidence="7" id="KW-0067">ATP-binding</keyword>
<keyword evidence="5" id="KW-0479">Metal-binding</keyword>
<accession>A0AAD5GEY3</accession>
<comment type="caution">
    <text evidence="13">The sequence shown here is derived from an EMBL/GenBank/DDBJ whole genome shotgun (WGS) entry which is preliminary data.</text>
</comment>
<keyword evidence="14" id="KW-1185">Reference proteome</keyword>
<evidence type="ECO:0000256" key="4">
    <source>
        <dbReference type="ARBA" id="ARBA00022692"/>
    </source>
</evidence>
<dbReference type="AlphaFoldDB" id="A0AAD5GEY3"/>
<evidence type="ECO:0000256" key="9">
    <source>
        <dbReference type="ARBA" id="ARBA00022967"/>
    </source>
</evidence>
<evidence type="ECO:0000256" key="6">
    <source>
        <dbReference type="ARBA" id="ARBA00022741"/>
    </source>
</evidence>
<dbReference type="InterPro" id="IPR036412">
    <property type="entry name" value="HAD-like_sf"/>
</dbReference>